<dbReference type="Proteomes" id="UP000321787">
    <property type="component" value="Unassembled WGS sequence"/>
</dbReference>
<organism evidence="11 12">
    <name type="scientific">Aliivibrio fischeri</name>
    <name type="common">Vibrio fischeri</name>
    <dbReference type="NCBI Taxonomy" id="668"/>
    <lineage>
        <taxon>Bacteria</taxon>
        <taxon>Pseudomonadati</taxon>
        <taxon>Pseudomonadota</taxon>
        <taxon>Gammaproteobacteria</taxon>
        <taxon>Vibrionales</taxon>
        <taxon>Vibrionaceae</taxon>
        <taxon>Aliivibrio</taxon>
    </lineage>
</organism>
<accession>A0A510UG95</accession>
<evidence type="ECO:0000256" key="7">
    <source>
        <dbReference type="ARBA" id="ARBA00040167"/>
    </source>
</evidence>
<name>A0A510UG95_ALIFS</name>
<evidence type="ECO:0000256" key="9">
    <source>
        <dbReference type="RuleBase" id="RU366031"/>
    </source>
</evidence>
<dbReference type="RefSeq" id="WP_146863694.1">
    <property type="nucleotide sequence ID" value="NZ_BJTZ01000008.1"/>
</dbReference>
<dbReference type="GO" id="GO:0006780">
    <property type="term" value="P:uroporphyrinogen III biosynthetic process"/>
    <property type="evidence" value="ECO:0007669"/>
    <property type="project" value="UniProtKB-UniRule"/>
</dbReference>
<comment type="catalytic activity">
    <reaction evidence="8 9">
        <text>hydroxymethylbilane = uroporphyrinogen III + H2O</text>
        <dbReference type="Rhea" id="RHEA:18965"/>
        <dbReference type="ChEBI" id="CHEBI:15377"/>
        <dbReference type="ChEBI" id="CHEBI:57308"/>
        <dbReference type="ChEBI" id="CHEBI:57845"/>
        <dbReference type="EC" id="4.2.1.75"/>
    </reaction>
</comment>
<comment type="pathway">
    <text evidence="1 9">Porphyrin-containing compound metabolism; protoporphyrin-IX biosynthesis; coproporphyrinogen-III from 5-aminolevulinate: step 3/4.</text>
</comment>
<dbReference type="UniPathway" id="UPA00251">
    <property type="reaction ID" value="UER00320"/>
</dbReference>
<evidence type="ECO:0000313" key="11">
    <source>
        <dbReference type="EMBL" id="GEK13654.1"/>
    </source>
</evidence>
<dbReference type="Gene3D" id="3.40.50.10090">
    <property type="match status" value="2"/>
</dbReference>
<dbReference type="GO" id="GO:0008168">
    <property type="term" value="F:methyltransferase activity"/>
    <property type="evidence" value="ECO:0007669"/>
    <property type="project" value="UniProtKB-KW"/>
</dbReference>
<keyword evidence="5 9" id="KW-0627">Porphyrin biosynthesis</keyword>
<dbReference type="AlphaFoldDB" id="A0A510UG95"/>
<sequence>MTILVTRPEQESQALCDALNQSGHPAISHPLITIHPGNELSQLPRLFSSLNDGDFIIAVSQHAVEHTQNYLKQLQLEWKQGVNYIAVGQKSAQHLKKYISDPVHYPTHSDSEHLLALPVLQNATGKKAIILRGNGGRDLIYQVLNDLNVDVTYCEAYQRQAIAFDASIKTREWQEKNVNTLIVTSGEQLSFFTSQFTSTDLNWVLKLRLLVPSERINQFAKELGYQHIETVGGASNSDLLHYISEHHYDGIFK</sequence>
<dbReference type="GO" id="GO:0006782">
    <property type="term" value="P:protoporphyrinogen IX biosynthetic process"/>
    <property type="evidence" value="ECO:0007669"/>
    <property type="project" value="UniProtKB-UniRule"/>
</dbReference>
<evidence type="ECO:0000256" key="2">
    <source>
        <dbReference type="ARBA" id="ARBA00008133"/>
    </source>
</evidence>
<evidence type="ECO:0000259" key="10">
    <source>
        <dbReference type="Pfam" id="PF02602"/>
    </source>
</evidence>
<dbReference type="GO" id="GO:0032259">
    <property type="term" value="P:methylation"/>
    <property type="evidence" value="ECO:0007669"/>
    <property type="project" value="UniProtKB-KW"/>
</dbReference>
<keyword evidence="4 9" id="KW-0456">Lyase</keyword>
<reference evidence="11 12" key="1">
    <citation type="submission" date="2019-07" db="EMBL/GenBank/DDBJ databases">
        <title>Whole genome shotgun sequence of Aliivibrio fischeri NBRC 101058.</title>
        <authorList>
            <person name="Hosoyama A."/>
            <person name="Uohara A."/>
            <person name="Ohji S."/>
            <person name="Ichikawa N."/>
        </authorList>
    </citation>
    <scope>NUCLEOTIDE SEQUENCE [LARGE SCALE GENOMIC DNA]</scope>
    <source>
        <strain evidence="11 12">NBRC 101058</strain>
    </source>
</reference>
<dbReference type="GO" id="GO:0004852">
    <property type="term" value="F:uroporphyrinogen-III synthase activity"/>
    <property type="evidence" value="ECO:0007669"/>
    <property type="project" value="UniProtKB-UniRule"/>
</dbReference>
<comment type="function">
    <text evidence="6 9">Catalyzes cyclization of the linear tetrapyrrole, hydroxymethylbilane, to the macrocyclic uroporphyrinogen III.</text>
</comment>
<feature type="domain" description="Tetrapyrrole biosynthesis uroporphyrinogen III synthase" evidence="10">
    <location>
        <begin position="17"/>
        <end position="227"/>
    </location>
</feature>
<dbReference type="InterPro" id="IPR003754">
    <property type="entry name" value="4pyrrol_synth_uPrphyn_synth"/>
</dbReference>
<dbReference type="InterPro" id="IPR039793">
    <property type="entry name" value="UROS/Hem4"/>
</dbReference>
<comment type="caution">
    <text evidence="11">The sequence shown here is derived from an EMBL/GenBank/DDBJ whole genome shotgun (WGS) entry which is preliminary data.</text>
</comment>
<proteinExistence type="inferred from homology"/>
<evidence type="ECO:0000256" key="8">
    <source>
        <dbReference type="ARBA" id="ARBA00048617"/>
    </source>
</evidence>
<evidence type="ECO:0000256" key="1">
    <source>
        <dbReference type="ARBA" id="ARBA00004772"/>
    </source>
</evidence>
<evidence type="ECO:0000256" key="3">
    <source>
        <dbReference type="ARBA" id="ARBA00013109"/>
    </source>
</evidence>
<evidence type="ECO:0000256" key="5">
    <source>
        <dbReference type="ARBA" id="ARBA00023244"/>
    </source>
</evidence>
<dbReference type="EC" id="4.2.1.75" evidence="3 9"/>
<dbReference type="InterPro" id="IPR036108">
    <property type="entry name" value="4pyrrol_syn_uPrphyn_synt_sf"/>
</dbReference>
<evidence type="ECO:0000256" key="4">
    <source>
        <dbReference type="ARBA" id="ARBA00023239"/>
    </source>
</evidence>
<dbReference type="CDD" id="cd06578">
    <property type="entry name" value="HemD"/>
    <property type="match status" value="1"/>
</dbReference>
<dbReference type="PANTHER" id="PTHR38042:SF1">
    <property type="entry name" value="UROPORPHYRINOGEN-III SYNTHASE, CHLOROPLASTIC"/>
    <property type="match status" value="1"/>
</dbReference>
<dbReference type="NCBIfam" id="NF004585">
    <property type="entry name" value="PRK05928.2-2"/>
    <property type="match status" value="1"/>
</dbReference>
<dbReference type="SUPFAM" id="SSF69618">
    <property type="entry name" value="HemD-like"/>
    <property type="match status" value="1"/>
</dbReference>
<keyword evidence="11" id="KW-0808">Transferase</keyword>
<comment type="similarity">
    <text evidence="2 9">Belongs to the uroporphyrinogen-III synthase family.</text>
</comment>
<dbReference type="PANTHER" id="PTHR38042">
    <property type="entry name" value="UROPORPHYRINOGEN-III SYNTHASE, CHLOROPLASTIC"/>
    <property type="match status" value="1"/>
</dbReference>
<gene>
    <name evidence="11" type="primary">hemD</name>
    <name evidence="11" type="ORF">AFI02nite_16900</name>
</gene>
<dbReference type="EMBL" id="BJTZ01000008">
    <property type="protein sequence ID" value="GEK13654.1"/>
    <property type="molecule type" value="Genomic_DNA"/>
</dbReference>
<evidence type="ECO:0000313" key="12">
    <source>
        <dbReference type="Proteomes" id="UP000321787"/>
    </source>
</evidence>
<evidence type="ECO:0000256" key="6">
    <source>
        <dbReference type="ARBA" id="ARBA00037589"/>
    </source>
</evidence>
<keyword evidence="11" id="KW-0489">Methyltransferase</keyword>
<dbReference type="Pfam" id="PF02602">
    <property type="entry name" value="HEM4"/>
    <property type="match status" value="1"/>
</dbReference>
<protein>
    <recommendedName>
        <fullName evidence="7 9">Uroporphyrinogen-III synthase</fullName>
        <ecNumber evidence="3 9">4.2.1.75</ecNumber>
    </recommendedName>
</protein>